<dbReference type="RefSeq" id="WP_221763197.1">
    <property type="nucleotide sequence ID" value="NZ_AP024110.1"/>
</dbReference>
<dbReference type="Proteomes" id="UP000826722">
    <property type="component" value="Chromosome"/>
</dbReference>
<evidence type="ECO:0000256" key="4">
    <source>
        <dbReference type="ARBA" id="ARBA00023163"/>
    </source>
</evidence>
<dbReference type="PANTHER" id="PTHR30537:SF5">
    <property type="entry name" value="HTH-TYPE TRANSCRIPTIONAL ACTIVATOR TTDR-RELATED"/>
    <property type="match status" value="1"/>
</dbReference>
<dbReference type="GO" id="GO:0003700">
    <property type="term" value="F:DNA-binding transcription factor activity"/>
    <property type="evidence" value="ECO:0007669"/>
    <property type="project" value="InterPro"/>
</dbReference>
<dbReference type="EMBL" id="AP024110">
    <property type="protein sequence ID" value="BCM25071.1"/>
    <property type="molecule type" value="Genomic_DNA"/>
</dbReference>
<dbReference type="GO" id="GO:0006351">
    <property type="term" value="P:DNA-templated transcription"/>
    <property type="evidence" value="ECO:0007669"/>
    <property type="project" value="TreeGrafter"/>
</dbReference>
<dbReference type="FunFam" id="1.10.10.10:FF:000001">
    <property type="entry name" value="LysR family transcriptional regulator"/>
    <property type="match status" value="1"/>
</dbReference>
<dbReference type="KEGG" id="mpau:ZMTM_13300"/>
<keyword evidence="4" id="KW-0804">Transcription</keyword>
<evidence type="ECO:0000256" key="2">
    <source>
        <dbReference type="ARBA" id="ARBA00023015"/>
    </source>
</evidence>
<dbReference type="InterPro" id="IPR058163">
    <property type="entry name" value="LysR-type_TF_proteobact-type"/>
</dbReference>
<proteinExistence type="inferred from homology"/>
<dbReference type="Gene3D" id="3.40.190.290">
    <property type="match status" value="1"/>
</dbReference>
<accession>A0A8D5G8G3</accession>
<feature type="domain" description="HTH lysR-type" evidence="5">
    <location>
        <begin position="1"/>
        <end position="60"/>
    </location>
</feature>
<name>A0A8D5G8G3_9PROT</name>
<evidence type="ECO:0000256" key="3">
    <source>
        <dbReference type="ARBA" id="ARBA00023125"/>
    </source>
</evidence>
<dbReference type="Pfam" id="PF00126">
    <property type="entry name" value="HTH_1"/>
    <property type="match status" value="1"/>
</dbReference>
<reference evidence="6" key="1">
    <citation type="journal article" date="2021" name="Arch. Microbiol.">
        <title>Methyloradius palustris gen. nov., sp. nov., a methanol-oxidizing bacterium isolated from snow.</title>
        <authorList>
            <person name="Miyadera T."/>
            <person name="Kojima H."/>
            <person name="Fukui M."/>
        </authorList>
    </citation>
    <scope>NUCLEOTIDE SEQUENCE</scope>
    <source>
        <strain evidence="6">Zm11</strain>
    </source>
</reference>
<evidence type="ECO:0000256" key="1">
    <source>
        <dbReference type="ARBA" id="ARBA00009437"/>
    </source>
</evidence>
<comment type="similarity">
    <text evidence="1">Belongs to the LysR transcriptional regulatory family.</text>
</comment>
<dbReference type="PROSITE" id="PS50931">
    <property type="entry name" value="HTH_LYSR"/>
    <property type="match status" value="1"/>
</dbReference>
<keyword evidence="7" id="KW-1185">Reference proteome</keyword>
<dbReference type="InterPro" id="IPR000847">
    <property type="entry name" value="LysR_HTH_N"/>
</dbReference>
<dbReference type="SUPFAM" id="SSF53850">
    <property type="entry name" value="Periplasmic binding protein-like II"/>
    <property type="match status" value="1"/>
</dbReference>
<dbReference type="CDD" id="cd08422">
    <property type="entry name" value="PBP2_CrgA_like"/>
    <property type="match status" value="1"/>
</dbReference>
<evidence type="ECO:0000259" key="5">
    <source>
        <dbReference type="PROSITE" id="PS50931"/>
    </source>
</evidence>
<keyword evidence="2" id="KW-0805">Transcription regulation</keyword>
<dbReference type="InterPro" id="IPR036388">
    <property type="entry name" value="WH-like_DNA-bd_sf"/>
</dbReference>
<gene>
    <name evidence="6" type="ORF">ZMTM_13300</name>
</gene>
<protein>
    <submittedName>
        <fullName evidence="6">Transcriptional regulator</fullName>
    </submittedName>
</protein>
<dbReference type="SUPFAM" id="SSF46785">
    <property type="entry name" value="Winged helix' DNA-binding domain"/>
    <property type="match status" value="1"/>
</dbReference>
<keyword evidence="3" id="KW-0238">DNA-binding</keyword>
<sequence length="302" mass="34178">MLNKLEMIRIFCAAAESSSFKEAAARMGVSPQAVTRAIKELEHSLGELLFHRNTRQIRITEYGEKLLEDSRSIIYNIDEIFKSNDQSLDDDISGIVRITSPVSIGRKFVVPAMARIRAQYPNIRLDLRLSDMITDVVDEKIDVGIRVGLLRDSSFVARATNRVYLHTVATADCIARYGRPKTIADLYDLPTIALLDTSSGRAWPWHFSQGHQFMPRHPVFIVNDSEAELEAAVNGIGYAQIATPFSEEPMRKGQLEQVLEEFAPEPWYLYVYRPQRGPVPNRIRLVFDALVEIFSDETAFSG</sequence>
<evidence type="ECO:0000313" key="6">
    <source>
        <dbReference type="EMBL" id="BCM25071.1"/>
    </source>
</evidence>
<dbReference type="GO" id="GO:0043565">
    <property type="term" value="F:sequence-specific DNA binding"/>
    <property type="evidence" value="ECO:0007669"/>
    <property type="project" value="TreeGrafter"/>
</dbReference>
<dbReference type="Pfam" id="PF03466">
    <property type="entry name" value="LysR_substrate"/>
    <property type="match status" value="1"/>
</dbReference>
<evidence type="ECO:0000313" key="7">
    <source>
        <dbReference type="Proteomes" id="UP000826722"/>
    </source>
</evidence>
<dbReference type="PANTHER" id="PTHR30537">
    <property type="entry name" value="HTH-TYPE TRANSCRIPTIONAL REGULATOR"/>
    <property type="match status" value="1"/>
</dbReference>
<dbReference type="AlphaFoldDB" id="A0A8D5G8G3"/>
<dbReference type="InterPro" id="IPR036390">
    <property type="entry name" value="WH_DNA-bd_sf"/>
</dbReference>
<dbReference type="Gene3D" id="1.10.10.10">
    <property type="entry name" value="Winged helix-like DNA-binding domain superfamily/Winged helix DNA-binding domain"/>
    <property type="match status" value="1"/>
</dbReference>
<organism evidence="6 7">
    <name type="scientific">Methyloradius palustris</name>
    <dbReference type="NCBI Taxonomy" id="2778876"/>
    <lineage>
        <taxon>Bacteria</taxon>
        <taxon>Pseudomonadati</taxon>
        <taxon>Pseudomonadota</taxon>
        <taxon>Betaproteobacteria</taxon>
        <taxon>Nitrosomonadales</taxon>
        <taxon>Methylophilaceae</taxon>
        <taxon>Methyloradius</taxon>
    </lineage>
</organism>
<dbReference type="InterPro" id="IPR005119">
    <property type="entry name" value="LysR_subst-bd"/>
</dbReference>